<evidence type="ECO:0000313" key="1">
    <source>
        <dbReference type="EMBL" id="KAG6405988.1"/>
    </source>
</evidence>
<protein>
    <submittedName>
        <fullName evidence="1">Uncharacterized protein</fullName>
    </submittedName>
</protein>
<dbReference type="EMBL" id="PNBA02000012">
    <property type="protein sequence ID" value="KAG6405988.1"/>
    <property type="molecule type" value="Genomic_DNA"/>
</dbReference>
<accession>A0A8X8ZIL7</accession>
<sequence length="106" mass="12112">MNILVKKLEVLKLKDKAFMGRIWEACDQGFTSLKSLHIAETNGSIVIWVASFQALQDSSCATVINFRIETKLAADSANRFQEEMQRLLKRKNMDVTQFKLSIYPLS</sequence>
<name>A0A8X8ZIL7_SALSN</name>
<comment type="caution">
    <text evidence="1">The sequence shown here is derived from an EMBL/GenBank/DDBJ whole genome shotgun (WGS) entry which is preliminary data.</text>
</comment>
<organism evidence="1">
    <name type="scientific">Salvia splendens</name>
    <name type="common">Scarlet sage</name>
    <dbReference type="NCBI Taxonomy" id="180675"/>
    <lineage>
        <taxon>Eukaryota</taxon>
        <taxon>Viridiplantae</taxon>
        <taxon>Streptophyta</taxon>
        <taxon>Embryophyta</taxon>
        <taxon>Tracheophyta</taxon>
        <taxon>Spermatophyta</taxon>
        <taxon>Magnoliopsida</taxon>
        <taxon>eudicotyledons</taxon>
        <taxon>Gunneridae</taxon>
        <taxon>Pentapetalae</taxon>
        <taxon>asterids</taxon>
        <taxon>lamiids</taxon>
        <taxon>Lamiales</taxon>
        <taxon>Lamiaceae</taxon>
        <taxon>Nepetoideae</taxon>
        <taxon>Mentheae</taxon>
        <taxon>Salviinae</taxon>
        <taxon>Salvia</taxon>
        <taxon>Salvia subgen. Calosphace</taxon>
        <taxon>core Calosphace</taxon>
    </lineage>
</organism>
<proteinExistence type="predicted"/>
<gene>
    <name evidence="1" type="ORF">SASPL_133584</name>
</gene>
<dbReference type="AlphaFoldDB" id="A0A8X8ZIL7"/>
<reference evidence="1" key="1">
    <citation type="submission" date="2018-01" db="EMBL/GenBank/DDBJ databases">
        <authorList>
            <person name="Mao J.F."/>
        </authorList>
    </citation>
    <scope>NUCLEOTIDE SEQUENCE</scope>
    <source>
        <strain evidence="1">Huo1</strain>
        <tissue evidence="1">Leaf</tissue>
    </source>
</reference>
<evidence type="ECO:0000313" key="2">
    <source>
        <dbReference type="Proteomes" id="UP000298416"/>
    </source>
</evidence>
<reference evidence="1" key="2">
    <citation type="submission" date="2020-08" db="EMBL/GenBank/DDBJ databases">
        <title>Plant Genome Project.</title>
        <authorList>
            <person name="Zhang R.-G."/>
        </authorList>
    </citation>
    <scope>NUCLEOTIDE SEQUENCE</scope>
    <source>
        <strain evidence="1">Huo1</strain>
        <tissue evidence="1">Leaf</tissue>
    </source>
</reference>
<keyword evidence="2" id="KW-1185">Reference proteome</keyword>
<dbReference type="Proteomes" id="UP000298416">
    <property type="component" value="Unassembled WGS sequence"/>
</dbReference>